<dbReference type="PANTHER" id="PTHR34069:SF2">
    <property type="entry name" value="BETA-KETOACYL-[ACYL-CARRIER-PROTEIN] SYNTHASE III"/>
    <property type="match status" value="1"/>
</dbReference>
<evidence type="ECO:0000259" key="3">
    <source>
        <dbReference type="Pfam" id="PF08541"/>
    </source>
</evidence>
<sequence length="334" mass="36797">MGIKQNFKIIGSGSYYPKRIVTAEEIDRRVKRAPGWTESHLGVRTRHECVAPETMVTMGCHAIESAINDAGIGWGDVDYVIDCSTSKFRPIPCNAAHFQQSIGAAANGVPCIDLQSTCLGSILAIQFSNALFTTGAYRHILIVASESALQGVDWCDPKSAGLFGDGAAALVLRYSPSDHDLLFAHETFAEHLDLCKVDGGGHFRPSYQYRSDDDREYRFQMDGRNVFRVALRLLPPMVQKMKEAYLETNVDGINCLHVIPHQASPKAVELVRRIIDIPKDRYHVAVREIGNMVAASIPAMIDRVRKSNLLPEQAPLMLLGTSAGYSQAAIIFHS</sequence>
<protein>
    <submittedName>
        <fullName evidence="5">3-oxoacyl-[acyl-carrier-protein] synthase III C-terminal domain-containing protein</fullName>
    </submittedName>
</protein>
<evidence type="ECO:0000256" key="2">
    <source>
        <dbReference type="ARBA" id="ARBA00023315"/>
    </source>
</evidence>
<evidence type="ECO:0000313" key="5">
    <source>
        <dbReference type="EMBL" id="MDM4015618.1"/>
    </source>
</evidence>
<name>A0ABT7PGL5_9BACT</name>
<keyword evidence="2" id="KW-0012">Acyltransferase</keyword>
<dbReference type="CDD" id="cd00830">
    <property type="entry name" value="KAS_III"/>
    <property type="match status" value="1"/>
</dbReference>
<dbReference type="SUPFAM" id="SSF53901">
    <property type="entry name" value="Thiolase-like"/>
    <property type="match status" value="2"/>
</dbReference>
<dbReference type="RefSeq" id="WP_289163114.1">
    <property type="nucleotide sequence ID" value="NZ_JASZZN010000005.1"/>
</dbReference>
<dbReference type="InterPro" id="IPR016039">
    <property type="entry name" value="Thiolase-like"/>
</dbReference>
<dbReference type="InterPro" id="IPR013751">
    <property type="entry name" value="ACP_syn_III_N"/>
</dbReference>
<reference evidence="5 6" key="1">
    <citation type="submission" date="2023-06" db="EMBL/GenBank/DDBJ databases">
        <title>Roseiconus lacunae JC819 isolated from Gulf of Mannar region, Tamil Nadu.</title>
        <authorList>
            <person name="Pk S."/>
            <person name="Ch S."/>
            <person name="Ch V.R."/>
        </authorList>
    </citation>
    <scope>NUCLEOTIDE SEQUENCE [LARGE SCALE GENOMIC DNA]</scope>
    <source>
        <strain evidence="5 6">JC819</strain>
    </source>
</reference>
<dbReference type="PANTHER" id="PTHR34069">
    <property type="entry name" value="3-OXOACYL-[ACYL-CARRIER-PROTEIN] SYNTHASE 3"/>
    <property type="match status" value="1"/>
</dbReference>
<feature type="domain" description="Beta-ketoacyl-[acyl-carrier-protein] synthase III N-terminal" evidence="4">
    <location>
        <begin position="112"/>
        <end position="178"/>
    </location>
</feature>
<dbReference type="Pfam" id="PF08541">
    <property type="entry name" value="ACP_syn_III_C"/>
    <property type="match status" value="1"/>
</dbReference>
<proteinExistence type="predicted"/>
<feature type="domain" description="Beta-ketoacyl-[acyl-carrier-protein] synthase III C-terminal" evidence="3">
    <location>
        <begin position="257"/>
        <end position="332"/>
    </location>
</feature>
<dbReference type="EMBL" id="JASZZN010000005">
    <property type="protein sequence ID" value="MDM4015618.1"/>
    <property type="molecule type" value="Genomic_DNA"/>
</dbReference>
<keyword evidence="1" id="KW-0808">Transferase</keyword>
<evidence type="ECO:0000259" key="4">
    <source>
        <dbReference type="Pfam" id="PF08545"/>
    </source>
</evidence>
<dbReference type="Gene3D" id="3.40.47.10">
    <property type="match status" value="1"/>
</dbReference>
<dbReference type="Pfam" id="PF08545">
    <property type="entry name" value="ACP_syn_III"/>
    <property type="match status" value="1"/>
</dbReference>
<keyword evidence="6" id="KW-1185">Reference proteome</keyword>
<gene>
    <name evidence="5" type="ORF">QTN89_09275</name>
</gene>
<organism evidence="5 6">
    <name type="scientific">Roseiconus lacunae</name>
    <dbReference type="NCBI Taxonomy" id="2605694"/>
    <lineage>
        <taxon>Bacteria</taxon>
        <taxon>Pseudomonadati</taxon>
        <taxon>Planctomycetota</taxon>
        <taxon>Planctomycetia</taxon>
        <taxon>Pirellulales</taxon>
        <taxon>Pirellulaceae</taxon>
        <taxon>Roseiconus</taxon>
    </lineage>
</organism>
<comment type="caution">
    <text evidence="5">The sequence shown here is derived from an EMBL/GenBank/DDBJ whole genome shotgun (WGS) entry which is preliminary data.</text>
</comment>
<accession>A0ABT7PGL5</accession>
<evidence type="ECO:0000313" key="6">
    <source>
        <dbReference type="Proteomes" id="UP001239462"/>
    </source>
</evidence>
<evidence type="ECO:0000256" key="1">
    <source>
        <dbReference type="ARBA" id="ARBA00022679"/>
    </source>
</evidence>
<dbReference type="InterPro" id="IPR013747">
    <property type="entry name" value="ACP_syn_III_C"/>
</dbReference>
<dbReference type="Proteomes" id="UP001239462">
    <property type="component" value="Unassembled WGS sequence"/>
</dbReference>